<keyword evidence="3" id="KW-0653">Protein transport</keyword>
<dbReference type="PANTHER" id="PTHR13149">
    <property type="entry name" value="VACUOLAR PROTEIN SORTING-ASSOCIATED PROTEIN VPS25"/>
    <property type="match status" value="1"/>
</dbReference>
<dbReference type="InterPro" id="IPR014041">
    <property type="entry name" value="ESCRT-II_cplx_Vps25-sub_N"/>
</dbReference>
<dbReference type="RefSeq" id="XP_009222992.1">
    <property type="nucleotide sequence ID" value="XM_009224728.1"/>
</dbReference>
<reference evidence="7" key="5">
    <citation type="submission" date="2018-04" db="UniProtKB">
        <authorList>
            <consortium name="EnsemblFungi"/>
        </authorList>
    </citation>
    <scope>IDENTIFICATION</scope>
    <source>
        <strain evidence="7">R3-111a-1</strain>
    </source>
</reference>
<protein>
    <recommendedName>
        <fullName evidence="4">ESCRT-II complex subunit VPS25</fullName>
    </recommendedName>
</protein>
<reference evidence="8" key="1">
    <citation type="submission" date="2010-07" db="EMBL/GenBank/DDBJ databases">
        <title>The genome sequence of Gaeumannomyces graminis var. tritici strain R3-111a-1.</title>
        <authorList>
            <consortium name="The Broad Institute Genome Sequencing Platform"/>
            <person name="Ma L.-J."/>
            <person name="Dead R."/>
            <person name="Young S."/>
            <person name="Zeng Q."/>
            <person name="Koehrsen M."/>
            <person name="Alvarado L."/>
            <person name="Berlin A."/>
            <person name="Chapman S.B."/>
            <person name="Chen Z."/>
            <person name="Freedman E."/>
            <person name="Gellesch M."/>
            <person name="Goldberg J."/>
            <person name="Griggs A."/>
            <person name="Gujja S."/>
            <person name="Heilman E.R."/>
            <person name="Heiman D."/>
            <person name="Hepburn T."/>
            <person name="Howarth C."/>
            <person name="Jen D."/>
            <person name="Larson L."/>
            <person name="Mehta T."/>
            <person name="Neiman D."/>
            <person name="Pearson M."/>
            <person name="Roberts A."/>
            <person name="Saif S."/>
            <person name="Shea T."/>
            <person name="Shenoy N."/>
            <person name="Sisk P."/>
            <person name="Stolte C."/>
            <person name="Sykes S."/>
            <person name="Walk T."/>
            <person name="White J."/>
            <person name="Yandava C."/>
            <person name="Haas B."/>
            <person name="Nusbaum C."/>
            <person name="Birren B."/>
        </authorList>
    </citation>
    <scope>NUCLEOTIDE SEQUENCE [LARGE SCALE GENOMIC DNA]</scope>
    <source>
        <strain evidence="8">R3-111a-1</strain>
    </source>
</reference>
<dbReference type="InterPro" id="IPR036390">
    <property type="entry name" value="WH_DNA-bd_sf"/>
</dbReference>
<gene>
    <name evidence="7" type="primary">20347364</name>
    <name evidence="6" type="ORF">GGTG_06906</name>
</gene>
<reference evidence="7" key="4">
    <citation type="journal article" date="2015" name="G3 (Bethesda)">
        <title>Genome sequences of three phytopathogenic species of the Magnaporthaceae family of fungi.</title>
        <authorList>
            <person name="Okagaki L.H."/>
            <person name="Nunes C.C."/>
            <person name="Sailsbery J."/>
            <person name="Clay B."/>
            <person name="Brown D."/>
            <person name="John T."/>
            <person name="Oh Y."/>
            <person name="Young N."/>
            <person name="Fitzgerald M."/>
            <person name="Haas B.J."/>
            <person name="Zeng Q."/>
            <person name="Young S."/>
            <person name="Adiconis X."/>
            <person name="Fan L."/>
            <person name="Levin J.Z."/>
            <person name="Mitchell T.K."/>
            <person name="Okubara P.A."/>
            <person name="Farman M.L."/>
            <person name="Kohn L.M."/>
            <person name="Birren B."/>
            <person name="Ma L.-J."/>
            <person name="Dean R.A."/>
        </authorList>
    </citation>
    <scope>NUCLEOTIDE SEQUENCE</scope>
    <source>
        <strain evidence="7">R3-111a-1</strain>
    </source>
</reference>
<dbReference type="eggNOG" id="KOG4068">
    <property type="taxonomic scope" value="Eukaryota"/>
</dbReference>
<dbReference type="Gene3D" id="1.10.10.570">
    <property type="entry name" value="Winged helix' DNA-binding domain. Chain C. Domain 1"/>
    <property type="match status" value="1"/>
</dbReference>
<dbReference type="GO" id="GO:0043328">
    <property type="term" value="P:protein transport to vacuole involved in ubiquitin-dependent protein catabolic process via the multivesicular body sorting pathway"/>
    <property type="evidence" value="ECO:0007669"/>
    <property type="project" value="TreeGrafter"/>
</dbReference>
<dbReference type="Gene3D" id="1.10.10.10">
    <property type="entry name" value="Winged helix-like DNA-binding domain superfamily/Winged helix DNA-binding domain"/>
    <property type="match status" value="1"/>
</dbReference>
<feature type="region of interest" description="Disordered" evidence="5">
    <location>
        <begin position="74"/>
        <end position="105"/>
    </location>
</feature>
<reference evidence="6" key="2">
    <citation type="submission" date="2010-07" db="EMBL/GenBank/DDBJ databases">
        <authorList>
            <consortium name="The Broad Institute Genome Sequencing Platform"/>
            <consortium name="Broad Institute Genome Sequencing Center for Infectious Disease"/>
            <person name="Ma L.-J."/>
            <person name="Dead R."/>
            <person name="Young S."/>
            <person name="Zeng Q."/>
            <person name="Koehrsen M."/>
            <person name="Alvarado L."/>
            <person name="Berlin A."/>
            <person name="Chapman S.B."/>
            <person name="Chen Z."/>
            <person name="Freedman E."/>
            <person name="Gellesch M."/>
            <person name="Goldberg J."/>
            <person name="Griggs A."/>
            <person name="Gujja S."/>
            <person name="Heilman E.R."/>
            <person name="Heiman D."/>
            <person name="Hepburn T."/>
            <person name="Howarth C."/>
            <person name="Jen D."/>
            <person name="Larson L."/>
            <person name="Mehta T."/>
            <person name="Neiman D."/>
            <person name="Pearson M."/>
            <person name="Roberts A."/>
            <person name="Saif S."/>
            <person name="Shea T."/>
            <person name="Shenoy N."/>
            <person name="Sisk P."/>
            <person name="Stolte C."/>
            <person name="Sykes S."/>
            <person name="Walk T."/>
            <person name="White J."/>
            <person name="Yandava C."/>
            <person name="Haas B."/>
            <person name="Nusbaum C."/>
            <person name="Birren B."/>
        </authorList>
    </citation>
    <scope>NUCLEOTIDE SEQUENCE</scope>
    <source>
        <strain evidence="6">R3-111a-1</strain>
    </source>
</reference>
<proteinExistence type="inferred from homology"/>
<dbReference type="Proteomes" id="UP000006039">
    <property type="component" value="Unassembled WGS sequence"/>
</dbReference>
<evidence type="ECO:0000313" key="6">
    <source>
        <dbReference type="EMBL" id="EJT76992.1"/>
    </source>
</evidence>
<accession>J3P059</accession>
<dbReference type="GO" id="GO:0016236">
    <property type="term" value="P:macroautophagy"/>
    <property type="evidence" value="ECO:0007669"/>
    <property type="project" value="UniProtKB-ARBA"/>
</dbReference>
<dbReference type="VEuPathDB" id="FungiDB:GGTG_06906"/>
<sequence length="243" mass="26406">MPPPAAPGPFAFPREYHFPPFFTRQTNLTTHHAQLTKWAALVLAYCRHHRIYRLSLSSAAAALPAAPVRGENYYYDDGDNDGDAPPPPPPAAATAAATPTGDATTTGTAEELFHNRRLNRRLAPADVREVIDFMRKDGRAEYVGGREKDVGAGSGGGGAGGDVVWIHWRKPEEWAALIEAWVDETAQKGTVLTLYELVEGDGTLGTEIHGMDADLLQKALQVLVKRGKAQIFGQEDSQGVKFF</sequence>
<dbReference type="OrthoDB" id="245150at2759"/>
<keyword evidence="8" id="KW-1185">Reference proteome</keyword>
<comment type="similarity">
    <text evidence="1">Belongs to the VPS25 family.</text>
</comment>
<keyword evidence="2" id="KW-0813">Transport</keyword>
<evidence type="ECO:0000256" key="5">
    <source>
        <dbReference type="SAM" id="MobiDB-lite"/>
    </source>
</evidence>
<dbReference type="GO" id="GO:0000814">
    <property type="term" value="C:ESCRT II complex"/>
    <property type="evidence" value="ECO:0007669"/>
    <property type="project" value="InterPro"/>
</dbReference>
<organism evidence="6">
    <name type="scientific">Gaeumannomyces tritici (strain R3-111a-1)</name>
    <name type="common">Wheat and barley take-all root rot fungus</name>
    <name type="synonym">Gaeumannomyces graminis var. tritici</name>
    <dbReference type="NCBI Taxonomy" id="644352"/>
    <lineage>
        <taxon>Eukaryota</taxon>
        <taxon>Fungi</taxon>
        <taxon>Dikarya</taxon>
        <taxon>Ascomycota</taxon>
        <taxon>Pezizomycotina</taxon>
        <taxon>Sordariomycetes</taxon>
        <taxon>Sordariomycetidae</taxon>
        <taxon>Magnaporthales</taxon>
        <taxon>Magnaporthaceae</taxon>
        <taxon>Gaeumannomyces</taxon>
    </lineage>
</organism>
<dbReference type="GO" id="GO:0042803">
    <property type="term" value="F:protein homodimerization activity"/>
    <property type="evidence" value="ECO:0007669"/>
    <property type="project" value="TreeGrafter"/>
</dbReference>
<dbReference type="EnsemblFungi" id="EJT76992">
    <property type="protein sequence ID" value="EJT76992"/>
    <property type="gene ID" value="GGTG_06906"/>
</dbReference>
<dbReference type="STRING" id="644352.J3P059"/>
<dbReference type="FunCoup" id="J3P059">
    <property type="interactions" value="799"/>
</dbReference>
<dbReference type="AlphaFoldDB" id="J3P059"/>
<dbReference type="HOGENOM" id="CLU_087657_0_1_1"/>
<dbReference type="EMBL" id="GL385397">
    <property type="protein sequence ID" value="EJT76992.1"/>
    <property type="molecule type" value="Genomic_DNA"/>
</dbReference>
<dbReference type="GeneID" id="20347364"/>
<dbReference type="SUPFAM" id="SSF46785">
    <property type="entry name" value="Winged helix' DNA-binding domain"/>
    <property type="match status" value="3"/>
</dbReference>
<evidence type="ECO:0000256" key="1">
    <source>
        <dbReference type="ARBA" id="ARBA00009674"/>
    </source>
</evidence>
<evidence type="ECO:0000256" key="3">
    <source>
        <dbReference type="ARBA" id="ARBA00022927"/>
    </source>
</evidence>
<dbReference type="GO" id="GO:0005198">
    <property type="term" value="F:structural molecule activity"/>
    <property type="evidence" value="ECO:0007669"/>
    <property type="project" value="TreeGrafter"/>
</dbReference>
<dbReference type="PANTHER" id="PTHR13149:SF0">
    <property type="entry name" value="VACUOLAR PROTEIN-SORTING-ASSOCIATED PROTEIN 25"/>
    <property type="match status" value="1"/>
</dbReference>
<dbReference type="InterPro" id="IPR036388">
    <property type="entry name" value="WH-like_DNA-bd_sf"/>
</dbReference>
<feature type="compositionally biased region" description="Low complexity" evidence="5">
    <location>
        <begin position="92"/>
        <end position="105"/>
    </location>
</feature>
<evidence type="ECO:0000313" key="8">
    <source>
        <dbReference type="Proteomes" id="UP000006039"/>
    </source>
</evidence>
<evidence type="ECO:0000256" key="2">
    <source>
        <dbReference type="ARBA" id="ARBA00022448"/>
    </source>
</evidence>
<reference evidence="6" key="3">
    <citation type="submission" date="2010-09" db="EMBL/GenBank/DDBJ databases">
        <title>Annotation of Gaeumannomyces graminis var. tritici R3-111a-1.</title>
        <authorList>
            <consortium name="The Broad Institute Genome Sequencing Platform"/>
            <person name="Ma L.-J."/>
            <person name="Dead R."/>
            <person name="Young S.K."/>
            <person name="Zeng Q."/>
            <person name="Gargeya S."/>
            <person name="Fitzgerald M."/>
            <person name="Haas B."/>
            <person name="Abouelleil A."/>
            <person name="Alvarado L."/>
            <person name="Arachchi H.M."/>
            <person name="Berlin A."/>
            <person name="Brown A."/>
            <person name="Chapman S.B."/>
            <person name="Chen Z."/>
            <person name="Dunbar C."/>
            <person name="Freedman E."/>
            <person name="Gearin G."/>
            <person name="Gellesch M."/>
            <person name="Goldberg J."/>
            <person name="Griggs A."/>
            <person name="Gujja S."/>
            <person name="Heiman D."/>
            <person name="Howarth C."/>
            <person name="Larson L."/>
            <person name="Lui A."/>
            <person name="MacDonald P.J.P."/>
            <person name="Mehta T."/>
            <person name="Montmayeur A."/>
            <person name="Murphy C."/>
            <person name="Neiman D."/>
            <person name="Pearson M."/>
            <person name="Priest M."/>
            <person name="Roberts A."/>
            <person name="Saif S."/>
            <person name="Shea T."/>
            <person name="Shenoy N."/>
            <person name="Sisk P."/>
            <person name="Stolte C."/>
            <person name="Sykes S."/>
            <person name="Yandava C."/>
            <person name="Wortman J."/>
            <person name="Nusbaum C."/>
            <person name="Birren B."/>
        </authorList>
    </citation>
    <scope>NUCLEOTIDE SEQUENCE</scope>
    <source>
        <strain evidence="6">R3-111a-1</strain>
    </source>
</reference>
<dbReference type="Pfam" id="PF05871">
    <property type="entry name" value="ESCRT-II"/>
    <property type="match status" value="1"/>
</dbReference>
<dbReference type="InterPro" id="IPR008570">
    <property type="entry name" value="ESCRT-II_cplx_Vps25-sub"/>
</dbReference>
<evidence type="ECO:0000256" key="4">
    <source>
        <dbReference type="ARBA" id="ARBA00030094"/>
    </source>
</evidence>
<name>J3P059_GAET3</name>
<evidence type="ECO:0000313" key="7">
    <source>
        <dbReference type="EnsemblFungi" id="EJT76992"/>
    </source>
</evidence>
<dbReference type="FunFam" id="1.10.10.10:FF:000141">
    <property type="entry name" value="vacuolar protein-sorting-associated protein 25"/>
    <property type="match status" value="1"/>
</dbReference>